<organism evidence="2 3">
    <name type="scientific">Halococcoides cellulosivorans</name>
    <dbReference type="NCBI Taxonomy" id="1679096"/>
    <lineage>
        <taxon>Archaea</taxon>
        <taxon>Methanobacteriati</taxon>
        <taxon>Methanobacteriota</taxon>
        <taxon>Stenosarchaea group</taxon>
        <taxon>Halobacteria</taxon>
        <taxon>Halobacteriales</taxon>
        <taxon>Haloarculaceae</taxon>
        <taxon>Halococcoides</taxon>
    </lineage>
</organism>
<dbReference type="GeneID" id="36511889"/>
<name>A0A2R4X031_9EURY</name>
<evidence type="ECO:0000313" key="3">
    <source>
        <dbReference type="Proteomes" id="UP000244727"/>
    </source>
</evidence>
<reference evidence="2 3" key="1">
    <citation type="submission" date="2018-04" db="EMBL/GenBank/DDBJ databases">
        <title>Halococcoides cellulosivorans gen. nov., sp. nov., an extremely halophilic cellulose-utilizing haloarchaeon from hypersaline lakes.</title>
        <authorList>
            <person name="Sorokin D.Y."/>
            <person name="Toshchakov S.V."/>
            <person name="Samarov N.I."/>
            <person name="Korzhenkov A."/>
            <person name="Kublanov I.V."/>
        </authorList>
    </citation>
    <scope>NUCLEOTIDE SEQUENCE [LARGE SCALE GENOMIC DNA]</scope>
    <source>
        <strain evidence="2 3">HArcel1</strain>
    </source>
</reference>
<evidence type="ECO:0008006" key="4">
    <source>
        <dbReference type="Google" id="ProtNLM"/>
    </source>
</evidence>
<feature type="transmembrane region" description="Helical" evidence="1">
    <location>
        <begin position="170"/>
        <end position="190"/>
    </location>
</feature>
<keyword evidence="3" id="KW-1185">Reference proteome</keyword>
<feature type="transmembrane region" description="Helical" evidence="1">
    <location>
        <begin position="82"/>
        <end position="103"/>
    </location>
</feature>
<evidence type="ECO:0000256" key="1">
    <source>
        <dbReference type="SAM" id="Phobius"/>
    </source>
</evidence>
<keyword evidence="1" id="KW-0472">Membrane</keyword>
<feature type="transmembrane region" description="Helical" evidence="1">
    <location>
        <begin position="115"/>
        <end position="134"/>
    </location>
</feature>
<feature type="transmembrane region" description="Helical" evidence="1">
    <location>
        <begin position="40"/>
        <end position="62"/>
    </location>
</feature>
<gene>
    <name evidence="2" type="ORF">HARCEL1_05240</name>
</gene>
<feature type="transmembrane region" description="Helical" evidence="1">
    <location>
        <begin position="140"/>
        <end position="158"/>
    </location>
</feature>
<keyword evidence="1" id="KW-0812">Transmembrane</keyword>
<protein>
    <recommendedName>
        <fullName evidence="4">Lycopene cyclase domain-containing protein</fullName>
    </recommendedName>
</protein>
<accession>A0A2R4X031</accession>
<dbReference type="KEGG" id="harc:HARCEL1_05240"/>
<evidence type="ECO:0000313" key="2">
    <source>
        <dbReference type="EMBL" id="AWB27150.1"/>
    </source>
</evidence>
<feature type="transmembrane region" description="Helical" evidence="1">
    <location>
        <begin position="202"/>
        <end position="221"/>
    </location>
</feature>
<keyword evidence="1" id="KW-1133">Transmembrane helix</keyword>
<dbReference type="EMBL" id="CP028858">
    <property type="protein sequence ID" value="AWB27150.1"/>
    <property type="molecule type" value="Genomic_DNA"/>
</dbReference>
<dbReference type="RefSeq" id="WP_108381519.1">
    <property type="nucleotide sequence ID" value="NZ_CP028858.1"/>
</dbReference>
<feature type="transmembrane region" description="Helical" evidence="1">
    <location>
        <begin position="12"/>
        <end position="28"/>
    </location>
</feature>
<sequence>MAVDAPSVIADWTAVAVALAVPIAVLVVQTARRPPRRDCLVATFAVAGLAPVLALPLLAWLGARTVSTVDPAPIGRVGPVPIAALAVVAASALLVGLLVWRIGRVEARPAVARTDRAWGTVAGLAIAAVGVAVAVRVDPALGATLVWAGPLLGVQWAVDWRIVWARRRSVAWAVVVPTLYFWSIDVVAFTGGAPVGGWGPSLVGAILAPVGSLLVVQMLVVHDRHA</sequence>
<dbReference type="AlphaFoldDB" id="A0A2R4X031"/>
<proteinExistence type="predicted"/>
<dbReference type="Proteomes" id="UP000244727">
    <property type="component" value="Chromosome"/>
</dbReference>